<dbReference type="SUPFAM" id="SSF50969">
    <property type="entry name" value="YVTN repeat-like/Quinoprotein amine dehydrogenase"/>
    <property type="match status" value="1"/>
</dbReference>
<evidence type="ECO:0008006" key="4">
    <source>
        <dbReference type="Google" id="ProtNLM"/>
    </source>
</evidence>
<feature type="signal peptide" evidence="1">
    <location>
        <begin position="1"/>
        <end position="19"/>
    </location>
</feature>
<keyword evidence="3" id="KW-1185">Reference proteome</keyword>
<dbReference type="AlphaFoldDB" id="E4RT78"/>
<feature type="chain" id="PRO_5003188116" description="PKD domain-containing protein" evidence="1">
    <location>
        <begin position="20"/>
        <end position="869"/>
    </location>
</feature>
<dbReference type="Gene3D" id="2.130.10.10">
    <property type="entry name" value="YVTN repeat-like/Quinoprotein amine dehydrogenase"/>
    <property type="match status" value="1"/>
</dbReference>
<dbReference type="STRING" id="649349.Lbys_2954"/>
<organism evidence="2 3">
    <name type="scientific">Leadbetterella byssophila (strain DSM 17132 / JCM 16389 / KACC 11308 / NBRC 106382 / 4M15)</name>
    <dbReference type="NCBI Taxonomy" id="649349"/>
    <lineage>
        <taxon>Bacteria</taxon>
        <taxon>Pseudomonadati</taxon>
        <taxon>Bacteroidota</taxon>
        <taxon>Cytophagia</taxon>
        <taxon>Cytophagales</taxon>
        <taxon>Leadbetterellaceae</taxon>
        <taxon>Leadbetterella</taxon>
    </lineage>
</organism>
<proteinExistence type="predicted"/>
<reference evidence="2 3" key="2">
    <citation type="journal article" date="2011" name="Stand. Genomic Sci.">
        <title>Complete genome sequence of Leadbetterella byssophila type strain (4M15).</title>
        <authorList>
            <person name="Abt B."/>
            <person name="Teshima H."/>
            <person name="Lucas S."/>
            <person name="Lapidus A."/>
            <person name="Del Rio T.G."/>
            <person name="Nolan M."/>
            <person name="Tice H."/>
            <person name="Cheng J.F."/>
            <person name="Pitluck S."/>
            <person name="Liolios K."/>
            <person name="Pagani I."/>
            <person name="Ivanova N."/>
            <person name="Mavromatis K."/>
            <person name="Pati A."/>
            <person name="Tapia R."/>
            <person name="Han C."/>
            <person name="Goodwin L."/>
            <person name="Chen A."/>
            <person name="Palaniappan K."/>
            <person name="Land M."/>
            <person name="Hauser L."/>
            <person name="Chang Y.J."/>
            <person name="Jeffries C.D."/>
            <person name="Rohde M."/>
            <person name="Goker M."/>
            <person name="Tindall B.J."/>
            <person name="Detter J.C."/>
            <person name="Woyke T."/>
            <person name="Bristow J."/>
            <person name="Eisen J.A."/>
            <person name="Markowitz V."/>
            <person name="Hugenholtz P."/>
            <person name="Klenk H.P."/>
            <person name="Kyrpides N.C."/>
        </authorList>
    </citation>
    <scope>NUCLEOTIDE SEQUENCE [LARGE SCALE GENOMIC DNA]</scope>
    <source>
        <strain evidence="3">DSM 17132 / JCM 16389 / KACC 11308 / NBRC 106382 / 4M15</strain>
    </source>
</reference>
<name>E4RT78_LEAB4</name>
<dbReference type="KEGG" id="lby:Lbys_2954"/>
<reference key="1">
    <citation type="submission" date="2010-11" db="EMBL/GenBank/DDBJ databases">
        <title>The complete genome of Leadbetterella byssophila DSM 17132.</title>
        <authorList>
            <consortium name="US DOE Joint Genome Institute (JGI-PGF)"/>
            <person name="Lucas S."/>
            <person name="Copeland A."/>
            <person name="Lapidus A."/>
            <person name="Glavina del Rio T."/>
            <person name="Dalin E."/>
            <person name="Tice H."/>
            <person name="Bruce D."/>
            <person name="Goodwin L."/>
            <person name="Pitluck S."/>
            <person name="Kyrpides N."/>
            <person name="Mavromatis K."/>
            <person name="Ivanova N."/>
            <person name="Teshima H."/>
            <person name="Brettin T."/>
            <person name="Detter J.C."/>
            <person name="Han C."/>
            <person name="Tapia R."/>
            <person name="Land M."/>
            <person name="Hauser L."/>
            <person name="Markowitz V."/>
            <person name="Cheng J.-F."/>
            <person name="Hugenholtz P."/>
            <person name="Woyke T."/>
            <person name="Wu D."/>
            <person name="Tindall B."/>
            <person name="Pomrenke H.G."/>
            <person name="Brambilla E."/>
            <person name="Klenk H.-P."/>
            <person name="Eisen J.A."/>
        </authorList>
    </citation>
    <scope>NUCLEOTIDE SEQUENCE [LARGE SCALE GENOMIC DNA]</scope>
    <source>
        <strain>DSM 17132</strain>
    </source>
</reference>
<accession>E4RT78</accession>
<dbReference type="OrthoDB" id="9765926at2"/>
<keyword evidence="1" id="KW-0732">Signal</keyword>
<sequence>MRKCLLIGVMILLGLNASAQLTYVGKSCIQNPNDALPNDGTQGCAENVFLFDHTPGGREWTWDFRYTANSGAAFFIPTAVGSQTISYTVTKADGSQESKSMQVVTSYYPNQPLFENKTSLDTTICGGKKITLDPYKGRSAPAGVTYKWFPNGDTTSTLEVDEPGCYSVEVIDPISGCSRSAKVNVKVCMEQDPSGGGSEKWYFGDGSGIEFDLSYTELPIDSLADEGSLDPQPELEDPIFTPTVPNTINESRAKEASAMVFDKSGQLALYTDGKKVYSGVDDQEIPFVGTNPLQDRAGTQGLALVPKPICSSCDFVNYYLFYVDKNTGLLNYLTIDMRTQDRRGEVIGEPVPVAAEVSDKLNAERSADNLSYFLSVYVPHAGTFQSIGVDSLGLISVLPTVNPPAPNTVSSGYVAVSSSGDQMAHGLVKDGQNVVQIFSRDPATNQTAFIKEINLNVPAPPTIYGLAFSPNGQFLYVSLQGDGTINSQLWQVDINAETGTLIIERPEIFGALALGPKYGAGEKLVYLTIDGQNTIHYFQEPDEPGAASAFTWAPNSAHPGVRVPGTTRLGFPNVVGAEQDQQSDGLEANYVGNCFNQPTRLYTQDVCSPMKNDVEWEVEGKKYKGKEVSHTFSRIGWHDIKMKVRIYRETQAGSTLNNNTGGLTGNLLNDFCTEIEFKGRIYIKPSPNVRIAEPLFVCVEPPYNGKLVQPEVSGGESFTYAWYTGAGVLLGPPNHDPYEKDQLFYTAQNFIFEVTNNYNCMVSRNIKLEQGCEPIIEIPTAITPDGQGPIENETLKVIHHFIERPVLQIFNRWGEQVYETDDLTKEWDGSFKGKIYSPQLYAYVLKYYARDFPHLGEQKKVGSVLVLTQ</sequence>
<gene>
    <name evidence="2" type="ordered locus">Lbys_2954</name>
</gene>
<dbReference type="Pfam" id="PF13585">
    <property type="entry name" value="CHU_C"/>
    <property type="match status" value="1"/>
</dbReference>
<dbReference type="InterPro" id="IPR015943">
    <property type="entry name" value="WD40/YVTN_repeat-like_dom_sf"/>
</dbReference>
<evidence type="ECO:0000313" key="3">
    <source>
        <dbReference type="Proteomes" id="UP000007435"/>
    </source>
</evidence>
<dbReference type="InterPro" id="IPR011044">
    <property type="entry name" value="Quino_amine_DH_bsu"/>
</dbReference>
<dbReference type="HOGENOM" id="CLU_007438_0_0_10"/>
<dbReference type="EMBL" id="CP002305">
    <property type="protein sequence ID" value="ADQ18616.1"/>
    <property type="molecule type" value="Genomic_DNA"/>
</dbReference>
<evidence type="ECO:0000256" key="1">
    <source>
        <dbReference type="SAM" id="SignalP"/>
    </source>
</evidence>
<dbReference type="eggNOG" id="COG3391">
    <property type="taxonomic scope" value="Bacteria"/>
</dbReference>
<protein>
    <recommendedName>
        <fullName evidence="4">PKD domain-containing protein</fullName>
    </recommendedName>
</protein>
<evidence type="ECO:0000313" key="2">
    <source>
        <dbReference type="EMBL" id="ADQ18616.1"/>
    </source>
</evidence>
<dbReference type="RefSeq" id="WP_013409648.1">
    <property type="nucleotide sequence ID" value="NC_014655.1"/>
</dbReference>
<dbReference type="Proteomes" id="UP000007435">
    <property type="component" value="Chromosome"/>
</dbReference>